<dbReference type="AlphaFoldDB" id="A0AAD4XTB1"/>
<protein>
    <recommendedName>
        <fullName evidence="1">FBD domain-containing protein</fullName>
    </recommendedName>
</protein>
<name>A0AAD4XTB1_9MAGN</name>
<sequence length="106" mass="12288">MGGENISTFKVVPHCFVGCLKSIEIRKFAGYVEMVKFVLRHGRVLQTVIIETYYPVDPTDPRYNKKRYNKKNMEAKWVEDLNKSLTTILRQTPWASEGCVIKFLSS</sequence>
<gene>
    <name evidence="2" type="ORF">MKW98_003748</name>
</gene>
<comment type="caution">
    <text evidence="2">The sequence shown here is derived from an EMBL/GenBank/DDBJ whole genome shotgun (WGS) entry which is preliminary data.</text>
</comment>
<organism evidence="2 3">
    <name type="scientific">Papaver atlanticum</name>
    <dbReference type="NCBI Taxonomy" id="357466"/>
    <lineage>
        <taxon>Eukaryota</taxon>
        <taxon>Viridiplantae</taxon>
        <taxon>Streptophyta</taxon>
        <taxon>Embryophyta</taxon>
        <taxon>Tracheophyta</taxon>
        <taxon>Spermatophyta</taxon>
        <taxon>Magnoliopsida</taxon>
        <taxon>Ranunculales</taxon>
        <taxon>Papaveraceae</taxon>
        <taxon>Papaveroideae</taxon>
        <taxon>Papaver</taxon>
    </lineage>
</organism>
<evidence type="ECO:0000313" key="3">
    <source>
        <dbReference type="Proteomes" id="UP001202328"/>
    </source>
</evidence>
<dbReference type="Proteomes" id="UP001202328">
    <property type="component" value="Unassembled WGS sequence"/>
</dbReference>
<feature type="domain" description="FBD" evidence="1">
    <location>
        <begin position="12"/>
        <end position="50"/>
    </location>
</feature>
<proteinExistence type="predicted"/>
<dbReference type="EMBL" id="JAJJMB010004716">
    <property type="protein sequence ID" value="KAI3942149.1"/>
    <property type="molecule type" value="Genomic_DNA"/>
</dbReference>
<keyword evidence="3" id="KW-1185">Reference proteome</keyword>
<evidence type="ECO:0000313" key="2">
    <source>
        <dbReference type="EMBL" id="KAI3942149.1"/>
    </source>
</evidence>
<dbReference type="Pfam" id="PF08387">
    <property type="entry name" value="FBD"/>
    <property type="match status" value="1"/>
</dbReference>
<evidence type="ECO:0000259" key="1">
    <source>
        <dbReference type="Pfam" id="PF08387"/>
    </source>
</evidence>
<reference evidence="2" key="1">
    <citation type="submission" date="2022-04" db="EMBL/GenBank/DDBJ databases">
        <title>A functionally conserved STORR gene fusion in Papaver species that diverged 16.8 million years ago.</title>
        <authorList>
            <person name="Catania T."/>
        </authorList>
    </citation>
    <scope>NUCLEOTIDE SEQUENCE</scope>
    <source>
        <strain evidence="2">S-188037</strain>
    </source>
</reference>
<accession>A0AAD4XTB1</accession>
<dbReference type="InterPro" id="IPR006566">
    <property type="entry name" value="FBD"/>
</dbReference>